<feature type="non-terminal residue" evidence="3">
    <location>
        <position position="1"/>
    </location>
</feature>
<organism evidence="3">
    <name type="scientific">marine sediment metagenome</name>
    <dbReference type="NCBI Taxonomy" id="412755"/>
    <lineage>
        <taxon>unclassified sequences</taxon>
        <taxon>metagenomes</taxon>
        <taxon>ecological metagenomes</taxon>
    </lineage>
</organism>
<proteinExistence type="predicted"/>
<name>X0X5G9_9ZZZZ</name>
<reference evidence="3" key="1">
    <citation type="journal article" date="2014" name="Front. Microbiol.">
        <title>High frequency of phylogenetically diverse reductive dehalogenase-homologous genes in deep subseafloor sedimentary metagenomes.</title>
        <authorList>
            <person name="Kawai M."/>
            <person name="Futagami T."/>
            <person name="Toyoda A."/>
            <person name="Takaki Y."/>
            <person name="Nishi S."/>
            <person name="Hori S."/>
            <person name="Arai W."/>
            <person name="Tsubouchi T."/>
            <person name="Morono Y."/>
            <person name="Uchiyama I."/>
            <person name="Ito T."/>
            <person name="Fujiyama A."/>
            <person name="Inagaki F."/>
            <person name="Takami H."/>
        </authorList>
    </citation>
    <scope>NUCLEOTIDE SEQUENCE</scope>
    <source>
        <strain evidence="3">Expedition CK06-06</strain>
    </source>
</reference>
<dbReference type="InterPro" id="IPR051199">
    <property type="entry name" value="LPS_LOS_Heptosyltrfase"/>
</dbReference>
<feature type="non-terminal residue" evidence="3">
    <location>
        <position position="263"/>
    </location>
</feature>
<dbReference type="GO" id="GO:0009244">
    <property type="term" value="P:lipopolysaccharide core region biosynthetic process"/>
    <property type="evidence" value="ECO:0007669"/>
    <property type="project" value="TreeGrafter"/>
</dbReference>
<keyword evidence="1" id="KW-0328">Glycosyltransferase</keyword>
<protein>
    <recommendedName>
        <fullName evidence="4">Glycosyltransferase family 9 protein</fullName>
    </recommendedName>
</protein>
<dbReference type="SUPFAM" id="SSF53756">
    <property type="entry name" value="UDP-Glycosyltransferase/glycogen phosphorylase"/>
    <property type="match status" value="1"/>
</dbReference>
<dbReference type="InterPro" id="IPR002201">
    <property type="entry name" value="Glyco_trans_9"/>
</dbReference>
<gene>
    <name evidence="3" type="ORF">S01H1_47269</name>
</gene>
<dbReference type="PANTHER" id="PTHR30160">
    <property type="entry name" value="TETRAACYLDISACCHARIDE 4'-KINASE-RELATED"/>
    <property type="match status" value="1"/>
</dbReference>
<evidence type="ECO:0000256" key="1">
    <source>
        <dbReference type="ARBA" id="ARBA00022676"/>
    </source>
</evidence>
<evidence type="ECO:0000313" key="3">
    <source>
        <dbReference type="EMBL" id="GAG20246.1"/>
    </source>
</evidence>
<comment type="caution">
    <text evidence="3">The sequence shown here is derived from an EMBL/GenBank/DDBJ whole genome shotgun (WGS) entry which is preliminary data.</text>
</comment>
<keyword evidence="2" id="KW-0808">Transferase</keyword>
<dbReference type="Gene3D" id="3.40.50.2000">
    <property type="entry name" value="Glycogen Phosphorylase B"/>
    <property type="match status" value="2"/>
</dbReference>
<dbReference type="EMBL" id="BARS01030303">
    <property type="protein sequence ID" value="GAG20246.1"/>
    <property type="molecule type" value="Genomic_DNA"/>
</dbReference>
<sequence length="263" mass="30440">FLGDKPCQFHKEKGVTCNSCQFYVKRGKGILIIKFGSLGDVLRTTFIMRGLKQRYRNSYICWLTEPECAPLLERNSYIDKIFPYGLESFSQLLVERFDILINLDVDFRSASLATLIKAKRKMGFGMDKNGRIVAFNSRAKEWLNMGLWDDLKKKNKKTYQQIMCEIIGINVEDKSPIISLMEEELAFAKIFLKKKNNFNKDFPLIGFNLEAGKRWPKVWPEEYFIKLANILNKQLKAKVLILRAPNSKIDERFGGLNFVINGG</sequence>
<dbReference type="GO" id="GO:0005829">
    <property type="term" value="C:cytosol"/>
    <property type="evidence" value="ECO:0007669"/>
    <property type="project" value="TreeGrafter"/>
</dbReference>
<dbReference type="Pfam" id="PF01075">
    <property type="entry name" value="Glyco_transf_9"/>
    <property type="match status" value="1"/>
</dbReference>
<accession>X0X5G9</accession>
<dbReference type="AlphaFoldDB" id="X0X5G9"/>
<dbReference type="GO" id="GO:0008713">
    <property type="term" value="F:ADP-heptose-lipopolysaccharide heptosyltransferase activity"/>
    <property type="evidence" value="ECO:0007669"/>
    <property type="project" value="TreeGrafter"/>
</dbReference>
<evidence type="ECO:0000256" key="2">
    <source>
        <dbReference type="ARBA" id="ARBA00022679"/>
    </source>
</evidence>
<evidence type="ECO:0008006" key="4">
    <source>
        <dbReference type="Google" id="ProtNLM"/>
    </source>
</evidence>